<dbReference type="AlphaFoldDB" id="T1CHP6"/>
<dbReference type="EMBL" id="AUZZ01000743">
    <property type="protein sequence ID" value="EQD66825.1"/>
    <property type="molecule type" value="Genomic_DNA"/>
</dbReference>
<accession>T1CHP6</accession>
<sequence length="36" mass="4461">MLQWARVPSDRVHLKAEEWEAYQQRFPTMVKKKIFL</sequence>
<feature type="non-terminal residue" evidence="1">
    <location>
        <position position="36"/>
    </location>
</feature>
<proteinExistence type="predicted"/>
<reference evidence="1" key="2">
    <citation type="journal article" date="2014" name="ISME J.">
        <title>Microbial stratification in low pH oxic and suboxic macroscopic growths along an acid mine drainage.</title>
        <authorList>
            <person name="Mendez-Garcia C."/>
            <person name="Mesa V."/>
            <person name="Sprenger R.R."/>
            <person name="Richter M."/>
            <person name="Diez M.S."/>
            <person name="Solano J."/>
            <person name="Bargiela R."/>
            <person name="Golyshina O.V."/>
            <person name="Manteca A."/>
            <person name="Ramos J.L."/>
            <person name="Gallego J.R."/>
            <person name="Llorente I."/>
            <person name="Martins Dos Santos V.A."/>
            <person name="Jensen O.N."/>
            <person name="Pelaez A.I."/>
            <person name="Sanchez J."/>
            <person name="Ferrer M."/>
        </authorList>
    </citation>
    <scope>NUCLEOTIDE SEQUENCE</scope>
</reference>
<organism evidence="1">
    <name type="scientific">mine drainage metagenome</name>
    <dbReference type="NCBI Taxonomy" id="410659"/>
    <lineage>
        <taxon>unclassified sequences</taxon>
        <taxon>metagenomes</taxon>
        <taxon>ecological metagenomes</taxon>
    </lineage>
</organism>
<protein>
    <submittedName>
        <fullName evidence="1">Uncharacterized protein</fullName>
    </submittedName>
</protein>
<evidence type="ECO:0000313" key="1">
    <source>
        <dbReference type="EMBL" id="EQD66825.1"/>
    </source>
</evidence>
<name>T1CHP6_9ZZZZ</name>
<reference evidence="1" key="1">
    <citation type="submission" date="2013-08" db="EMBL/GenBank/DDBJ databases">
        <authorList>
            <person name="Mendez C."/>
            <person name="Richter M."/>
            <person name="Ferrer M."/>
            <person name="Sanchez J."/>
        </authorList>
    </citation>
    <scope>NUCLEOTIDE SEQUENCE</scope>
</reference>
<comment type="caution">
    <text evidence="1">The sequence shown here is derived from an EMBL/GenBank/DDBJ whole genome shotgun (WGS) entry which is preliminary data.</text>
</comment>
<gene>
    <name evidence="1" type="ORF">B2A_00981</name>
</gene>